<dbReference type="RefSeq" id="WP_179236729.1">
    <property type="nucleotide sequence ID" value="NZ_JACBNQ010000002.1"/>
</dbReference>
<dbReference type="GO" id="GO:0005829">
    <property type="term" value="C:cytosol"/>
    <property type="evidence" value="ECO:0007669"/>
    <property type="project" value="TreeGrafter"/>
</dbReference>
<evidence type="ECO:0000256" key="5">
    <source>
        <dbReference type="ARBA" id="ARBA00023235"/>
    </source>
</evidence>
<dbReference type="Gene3D" id="3.40.50.300">
    <property type="entry name" value="P-loop containing nucleotide triphosphate hydrolases"/>
    <property type="match status" value="3"/>
</dbReference>
<evidence type="ECO:0000259" key="10">
    <source>
        <dbReference type="PROSITE" id="PS51198"/>
    </source>
</evidence>
<evidence type="ECO:0000256" key="6">
    <source>
        <dbReference type="ARBA" id="ARBA00034617"/>
    </source>
</evidence>
<dbReference type="InterPro" id="IPR027417">
    <property type="entry name" value="P-loop_NTPase"/>
</dbReference>
<dbReference type="AlphaFoldDB" id="A0A974BHM4"/>
<sequence length="745" mass="87466">MEYSEKYIEENNYLNEVIHLLSYYLSIDTEKLAEQKSDLIEARKEMWENTTHTSADFDKLTDLNQYLSALQLQTLSYTELEKRITKHEKMLSNPYFARIDFTEEGYDDTEKIYIGLFNLMDDETHDIKVFDWRAPISSLYYRSEIGPVEYKAPSGKIRGIVSLKRQYKITKGVLEYFFDSNVNIVDEMLMEALSKNMTSKMKTIVETIQKQQDLIIRDLKNDLLVVQGVAGSGKTSVALHRIAFLLYQGLNMKLSSNNVIIISPNTLFSKYISNVLPELGEENIREFTFENIFNKLFENNLSVKTKSENFENIICSEAEKKRNFLRSYDEFKGSYDFMKIIDRFIYYFEHKLIPFEDVYFNGEIIENKQLIKAFLLSGKLNMSTSKKLKIIENRIMDKVRDHKNNRREKIEKAVSKSNGHEFEIKSFTRVMAAKETNSLIERIHKFTEFNSYELYKKLFSNKDLFKALGKGLNLPENIDEIIDYTYKEISDLYNIPYSDGIALMYLKIKAEGVDKFSDIKQVIVDEAQDYHPMHYCVLKMLFREARFTIVGDVNQSIEKKSDLSFYDEIISIFNFEKSSKIYLNKSYRNSYEISKFSEKLLEEKSIDTEYFKRNEEKPEIIYEKTSENLDNRIVDDISKYKTQGYNSVAVICKNRKDASDLFFRLKSKIDVKLVDYVGEQNLTGVIIVPIYLAKGLEFDAVMIYEANDKNYNNIFDKKLLYVASTRALHRLSLYYTGKVSKYLKQ</sequence>
<dbReference type="PANTHER" id="PTHR11070">
    <property type="entry name" value="UVRD / RECB / PCRA DNA HELICASE FAMILY MEMBER"/>
    <property type="match status" value="1"/>
</dbReference>
<organism evidence="11 12">
    <name type="scientific">Sedimentibacter hydroxybenzoicus DSM 7310</name>
    <dbReference type="NCBI Taxonomy" id="1123245"/>
    <lineage>
        <taxon>Bacteria</taxon>
        <taxon>Bacillati</taxon>
        <taxon>Bacillota</taxon>
        <taxon>Tissierellia</taxon>
        <taxon>Sedimentibacter</taxon>
    </lineage>
</organism>
<evidence type="ECO:0000256" key="1">
    <source>
        <dbReference type="ARBA" id="ARBA00022741"/>
    </source>
</evidence>
<dbReference type="Pfam" id="PF00580">
    <property type="entry name" value="UvrD-helicase"/>
    <property type="match status" value="1"/>
</dbReference>
<dbReference type="InterPro" id="IPR000212">
    <property type="entry name" value="DNA_helicase_UvrD/REP"/>
</dbReference>
<evidence type="ECO:0000256" key="3">
    <source>
        <dbReference type="ARBA" id="ARBA00022806"/>
    </source>
</evidence>
<accession>A0A974BHM4</accession>
<comment type="caution">
    <text evidence="11">The sequence shown here is derived from an EMBL/GenBank/DDBJ whole genome shotgun (WGS) entry which is preliminary data.</text>
</comment>
<dbReference type="GO" id="GO:0043138">
    <property type="term" value="F:3'-5' DNA helicase activity"/>
    <property type="evidence" value="ECO:0007669"/>
    <property type="project" value="UniProtKB-EC"/>
</dbReference>
<dbReference type="InterPro" id="IPR014017">
    <property type="entry name" value="DNA_helicase_UvrD-like_C"/>
</dbReference>
<comment type="catalytic activity">
    <reaction evidence="6">
        <text>Couples ATP hydrolysis with the unwinding of duplex DNA by translocating in the 3'-5' direction.</text>
        <dbReference type="EC" id="5.6.2.4"/>
    </reaction>
</comment>
<dbReference type="PANTHER" id="PTHR11070:SF17">
    <property type="entry name" value="DNA HELICASE IV"/>
    <property type="match status" value="1"/>
</dbReference>
<keyword evidence="2 9" id="KW-0378">Hydrolase</keyword>
<dbReference type="GO" id="GO:0016787">
    <property type="term" value="F:hydrolase activity"/>
    <property type="evidence" value="ECO:0007669"/>
    <property type="project" value="UniProtKB-UniRule"/>
</dbReference>
<feature type="binding site" evidence="9">
    <location>
        <begin position="228"/>
        <end position="235"/>
    </location>
    <ligand>
        <name>ATP</name>
        <dbReference type="ChEBI" id="CHEBI:30616"/>
    </ligand>
</feature>
<keyword evidence="1 9" id="KW-0547">Nucleotide-binding</keyword>
<keyword evidence="4 9" id="KW-0067">ATP-binding</keyword>
<dbReference type="PROSITE" id="PS51198">
    <property type="entry name" value="UVRD_HELICASE_ATP_BIND"/>
    <property type="match status" value="1"/>
</dbReference>
<evidence type="ECO:0000313" key="12">
    <source>
        <dbReference type="Proteomes" id="UP000611629"/>
    </source>
</evidence>
<dbReference type="SUPFAM" id="SSF52540">
    <property type="entry name" value="P-loop containing nucleoside triphosphate hydrolases"/>
    <property type="match status" value="1"/>
</dbReference>
<proteinExistence type="predicted"/>
<feature type="domain" description="UvrD-like helicase ATP-binding" evidence="10">
    <location>
        <begin position="207"/>
        <end position="590"/>
    </location>
</feature>
<dbReference type="InterPro" id="IPR014016">
    <property type="entry name" value="UvrD-like_ATP-bd"/>
</dbReference>
<dbReference type="GO" id="GO:0000725">
    <property type="term" value="P:recombinational repair"/>
    <property type="evidence" value="ECO:0007669"/>
    <property type="project" value="TreeGrafter"/>
</dbReference>
<protein>
    <recommendedName>
        <fullName evidence="7">DNA 3'-5' helicase</fullName>
        <ecNumber evidence="7">5.6.2.4</ecNumber>
    </recommendedName>
</protein>
<evidence type="ECO:0000256" key="8">
    <source>
        <dbReference type="ARBA" id="ARBA00048988"/>
    </source>
</evidence>
<dbReference type="Proteomes" id="UP000611629">
    <property type="component" value="Unassembled WGS sequence"/>
</dbReference>
<evidence type="ECO:0000256" key="4">
    <source>
        <dbReference type="ARBA" id="ARBA00022840"/>
    </source>
</evidence>
<gene>
    <name evidence="11" type="ORF">HZF24_02625</name>
</gene>
<evidence type="ECO:0000256" key="7">
    <source>
        <dbReference type="ARBA" id="ARBA00034808"/>
    </source>
</evidence>
<keyword evidence="12" id="KW-1185">Reference proteome</keyword>
<name>A0A974BHM4_SEDHY</name>
<dbReference type="Pfam" id="PF13361">
    <property type="entry name" value="UvrD_C"/>
    <property type="match status" value="1"/>
</dbReference>
<evidence type="ECO:0000313" key="11">
    <source>
        <dbReference type="EMBL" id="NYB73031.1"/>
    </source>
</evidence>
<dbReference type="EMBL" id="JACBNQ010000002">
    <property type="protein sequence ID" value="NYB73031.1"/>
    <property type="molecule type" value="Genomic_DNA"/>
</dbReference>
<dbReference type="GO" id="GO:0005524">
    <property type="term" value="F:ATP binding"/>
    <property type="evidence" value="ECO:0007669"/>
    <property type="project" value="UniProtKB-UniRule"/>
</dbReference>
<reference evidence="11" key="1">
    <citation type="submission" date="2020-07" db="EMBL/GenBank/DDBJ databases">
        <title>Genomic analysis of a strain of Sedimentibacter Hydroxybenzoicus DSM7310.</title>
        <authorList>
            <person name="Ma S."/>
        </authorList>
    </citation>
    <scope>NUCLEOTIDE SEQUENCE</scope>
    <source>
        <strain evidence="11">DSM 7310</strain>
    </source>
</reference>
<dbReference type="GO" id="GO:0003677">
    <property type="term" value="F:DNA binding"/>
    <property type="evidence" value="ECO:0007669"/>
    <property type="project" value="InterPro"/>
</dbReference>
<dbReference type="EC" id="5.6.2.4" evidence="7"/>
<evidence type="ECO:0000256" key="2">
    <source>
        <dbReference type="ARBA" id="ARBA00022801"/>
    </source>
</evidence>
<evidence type="ECO:0000256" key="9">
    <source>
        <dbReference type="PROSITE-ProRule" id="PRU00560"/>
    </source>
</evidence>
<keyword evidence="5" id="KW-0413">Isomerase</keyword>
<comment type="catalytic activity">
    <reaction evidence="8">
        <text>ATP + H2O = ADP + phosphate + H(+)</text>
        <dbReference type="Rhea" id="RHEA:13065"/>
        <dbReference type="ChEBI" id="CHEBI:15377"/>
        <dbReference type="ChEBI" id="CHEBI:15378"/>
        <dbReference type="ChEBI" id="CHEBI:30616"/>
        <dbReference type="ChEBI" id="CHEBI:43474"/>
        <dbReference type="ChEBI" id="CHEBI:456216"/>
        <dbReference type="EC" id="5.6.2.4"/>
    </reaction>
</comment>
<keyword evidence="3 9" id="KW-0347">Helicase</keyword>